<name>A0A7L6N228_9MOLU</name>
<evidence type="ECO:0000256" key="1">
    <source>
        <dbReference type="ARBA" id="ARBA00004141"/>
    </source>
</evidence>
<proteinExistence type="inferred from homology"/>
<reference evidence="7 8" key="1">
    <citation type="submission" date="2020-04" db="EMBL/GenBank/DDBJ databases">
        <authorList>
            <person name="Zheng R.K."/>
            <person name="Sun C.M."/>
        </authorList>
    </citation>
    <scope>NUCLEOTIDE SEQUENCE [LARGE SCALE GENOMIC DNA]</scope>
    <source>
        <strain evidence="8">zrk29</strain>
    </source>
</reference>
<evidence type="ECO:0000256" key="3">
    <source>
        <dbReference type="ARBA" id="ARBA00022692"/>
    </source>
</evidence>
<dbReference type="Pfam" id="PF00420">
    <property type="entry name" value="Oxidored_q2"/>
    <property type="match status" value="1"/>
</dbReference>
<evidence type="ECO:0000256" key="6">
    <source>
        <dbReference type="SAM" id="Phobius"/>
    </source>
</evidence>
<protein>
    <submittedName>
        <fullName evidence="7">Cation:proton antiporter subunit C</fullName>
    </submittedName>
</protein>
<comment type="similarity">
    <text evidence="2">Belongs to the CPA3 antiporters (TC 2.A.63) subunit C family.</text>
</comment>
<dbReference type="RefSeq" id="WP_312031051.1">
    <property type="nucleotide sequence ID" value="NZ_CP051151.1"/>
</dbReference>
<keyword evidence="4 6" id="KW-1133">Transmembrane helix</keyword>
<feature type="transmembrane region" description="Helical" evidence="6">
    <location>
        <begin position="78"/>
        <end position="105"/>
    </location>
</feature>
<feature type="transmembrane region" description="Helical" evidence="6">
    <location>
        <begin position="46"/>
        <end position="66"/>
    </location>
</feature>
<keyword evidence="5 6" id="KW-0472">Membrane</keyword>
<feature type="transmembrane region" description="Helical" evidence="6">
    <location>
        <begin position="12"/>
        <end position="34"/>
    </location>
</feature>
<dbReference type="Proteomes" id="UP000512167">
    <property type="component" value="Chromosome"/>
</dbReference>
<evidence type="ECO:0000256" key="2">
    <source>
        <dbReference type="ARBA" id="ARBA00010388"/>
    </source>
</evidence>
<accession>A0A7L6N228</accession>
<dbReference type="GO" id="GO:0016020">
    <property type="term" value="C:membrane"/>
    <property type="evidence" value="ECO:0007669"/>
    <property type="project" value="UniProtKB-SubCell"/>
</dbReference>
<organism evidence="7 8">
    <name type="scientific">Hujiaoplasma nucleasis</name>
    <dbReference type="NCBI Taxonomy" id="2725268"/>
    <lineage>
        <taxon>Bacteria</taxon>
        <taxon>Bacillati</taxon>
        <taxon>Mycoplasmatota</taxon>
        <taxon>Mollicutes</taxon>
        <taxon>Candidatus Izemoplasmatales</taxon>
        <taxon>Hujiaoplasmataceae</taxon>
        <taxon>Hujiaoplasma</taxon>
    </lineage>
</organism>
<evidence type="ECO:0000256" key="4">
    <source>
        <dbReference type="ARBA" id="ARBA00022989"/>
    </source>
</evidence>
<dbReference type="PANTHER" id="PTHR34583">
    <property type="entry name" value="ANTIPORTER SUBUNIT MNHC2-RELATED"/>
    <property type="match status" value="1"/>
</dbReference>
<dbReference type="KEGG" id="tbk:HF295_04835"/>
<dbReference type="PANTHER" id="PTHR34583:SF3">
    <property type="entry name" value="MULTISUBUNIT SODIUM_HYDROGEN ANTIPORTER, MNHC SUBUNIT"/>
    <property type="match status" value="1"/>
</dbReference>
<dbReference type="InterPro" id="IPR039428">
    <property type="entry name" value="NUOK/Mnh_C1-like"/>
</dbReference>
<evidence type="ECO:0000313" key="8">
    <source>
        <dbReference type="Proteomes" id="UP000512167"/>
    </source>
</evidence>
<gene>
    <name evidence="7" type="ORF">HF295_04835</name>
</gene>
<evidence type="ECO:0000313" key="7">
    <source>
        <dbReference type="EMBL" id="QLY40223.1"/>
    </source>
</evidence>
<keyword evidence="8" id="KW-1185">Reference proteome</keyword>
<sequence>MKIFEMILDNVNYIGAVALFLIGLRIVVLHTNLIKRIMGLNIMGTGVFLFFVAIGNVSGGVVPIVGANQENSVFVNPLPSVFILTGIVVVVSITVYSLSLVIRIYENYNTIDQRELSELISEENNEH</sequence>
<comment type="subcellular location">
    <subcellularLocation>
        <location evidence="1">Membrane</location>
        <topology evidence="1">Multi-pass membrane protein</topology>
    </subcellularLocation>
</comment>
<dbReference type="Gene3D" id="1.10.287.3510">
    <property type="match status" value="1"/>
</dbReference>
<dbReference type="AlphaFoldDB" id="A0A7L6N228"/>
<evidence type="ECO:0000256" key="5">
    <source>
        <dbReference type="ARBA" id="ARBA00023136"/>
    </source>
</evidence>
<keyword evidence="3 6" id="KW-0812">Transmembrane</keyword>
<dbReference type="InterPro" id="IPR050601">
    <property type="entry name" value="CPA3_antiporter_subunitC"/>
</dbReference>
<dbReference type="EMBL" id="CP051151">
    <property type="protein sequence ID" value="QLY40223.1"/>
    <property type="molecule type" value="Genomic_DNA"/>
</dbReference>